<dbReference type="InterPro" id="IPR037175">
    <property type="entry name" value="KFase_sf"/>
</dbReference>
<keyword evidence="3" id="KW-1185">Reference proteome</keyword>
<dbReference type="SUPFAM" id="SSF102198">
    <property type="entry name" value="Putative cyclase"/>
    <property type="match status" value="1"/>
</dbReference>
<name>A0ABP5TUL6_9ACTN</name>
<gene>
    <name evidence="2" type="ORF">GCM10010170_058000</name>
</gene>
<dbReference type="RefSeq" id="WP_344615709.1">
    <property type="nucleotide sequence ID" value="NZ_BAAARV010000053.1"/>
</dbReference>
<dbReference type="Pfam" id="PF04199">
    <property type="entry name" value="Cyclase"/>
    <property type="match status" value="1"/>
</dbReference>
<dbReference type="Gene3D" id="3.50.30.50">
    <property type="entry name" value="Putative cyclase"/>
    <property type="match status" value="1"/>
</dbReference>
<keyword evidence="1" id="KW-0732">Signal</keyword>
<dbReference type="InterPro" id="IPR007325">
    <property type="entry name" value="KFase/CYL"/>
</dbReference>
<sequence length="274" mass="29103">MQRRHLLAAAGGAVAGAAGLAGSAAAAPAGADALRPGKTRLISLSHVNDPAKTNIYPGDPAFTLETIATIENEGYYLQYVREGEATGTHWGAPGHFNAGEPLADELDPNDLFLPAVKIDVRDKCARNADYALTVDDVKQWERRHGRIPNESMIIMWTGWEYKWGTPAFPNLDADGVLHQPGFAPQTVQWFIDTGRIGHNGGTGIDTFGPDLGTDPEFLASLLVYQRHRVSLEILAGLAQFPATGASVLCGGFINHKGSGSTALIYGVIPPGAHA</sequence>
<dbReference type="PANTHER" id="PTHR43564:SF2">
    <property type="entry name" value="BLR6059 PROTEIN"/>
    <property type="match status" value="1"/>
</dbReference>
<organism evidence="2 3">
    <name type="scientific">Dactylosporangium salmoneum</name>
    <dbReference type="NCBI Taxonomy" id="53361"/>
    <lineage>
        <taxon>Bacteria</taxon>
        <taxon>Bacillati</taxon>
        <taxon>Actinomycetota</taxon>
        <taxon>Actinomycetes</taxon>
        <taxon>Micromonosporales</taxon>
        <taxon>Micromonosporaceae</taxon>
        <taxon>Dactylosporangium</taxon>
    </lineage>
</organism>
<proteinExistence type="predicted"/>
<dbReference type="Proteomes" id="UP001501444">
    <property type="component" value="Unassembled WGS sequence"/>
</dbReference>
<dbReference type="PANTHER" id="PTHR43564">
    <property type="entry name" value="KYNURENINE FORMAMIDASE-LIKE PROTEIN"/>
    <property type="match status" value="1"/>
</dbReference>
<comment type="caution">
    <text evidence="2">The sequence shown here is derived from an EMBL/GenBank/DDBJ whole genome shotgun (WGS) entry which is preliminary data.</text>
</comment>
<dbReference type="EMBL" id="BAAARV010000053">
    <property type="protein sequence ID" value="GAA2362097.1"/>
    <property type="molecule type" value="Genomic_DNA"/>
</dbReference>
<accession>A0ABP5TUL6</accession>
<dbReference type="PROSITE" id="PS51318">
    <property type="entry name" value="TAT"/>
    <property type="match status" value="1"/>
</dbReference>
<evidence type="ECO:0000256" key="1">
    <source>
        <dbReference type="SAM" id="SignalP"/>
    </source>
</evidence>
<feature type="chain" id="PRO_5046452999" evidence="1">
    <location>
        <begin position="27"/>
        <end position="274"/>
    </location>
</feature>
<dbReference type="InterPro" id="IPR006311">
    <property type="entry name" value="TAT_signal"/>
</dbReference>
<reference evidence="3" key="1">
    <citation type="journal article" date="2019" name="Int. J. Syst. Evol. Microbiol.">
        <title>The Global Catalogue of Microorganisms (GCM) 10K type strain sequencing project: providing services to taxonomists for standard genome sequencing and annotation.</title>
        <authorList>
            <consortium name="The Broad Institute Genomics Platform"/>
            <consortium name="The Broad Institute Genome Sequencing Center for Infectious Disease"/>
            <person name="Wu L."/>
            <person name="Ma J."/>
        </authorList>
    </citation>
    <scope>NUCLEOTIDE SEQUENCE [LARGE SCALE GENOMIC DNA]</scope>
    <source>
        <strain evidence="3">JCM 3272</strain>
    </source>
</reference>
<evidence type="ECO:0000313" key="2">
    <source>
        <dbReference type="EMBL" id="GAA2362097.1"/>
    </source>
</evidence>
<evidence type="ECO:0000313" key="3">
    <source>
        <dbReference type="Proteomes" id="UP001501444"/>
    </source>
</evidence>
<protein>
    <submittedName>
        <fullName evidence="2">Cyclase family protein</fullName>
    </submittedName>
</protein>
<feature type="signal peptide" evidence="1">
    <location>
        <begin position="1"/>
        <end position="26"/>
    </location>
</feature>